<feature type="transmembrane region" description="Helical" evidence="1">
    <location>
        <begin position="104"/>
        <end position="124"/>
    </location>
</feature>
<protein>
    <submittedName>
        <fullName evidence="2">Uncharacterized protein</fullName>
    </submittedName>
</protein>
<dbReference type="EMBL" id="KY926793">
    <property type="protein sequence ID" value="ASJ79980.1"/>
    <property type="molecule type" value="Genomic_DNA"/>
</dbReference>
<organism evidence="2 3">
    <name type="scientific">Propionibacterium phage PacnesP2</name>
    <dbReference type="NCBI Taxonomy" id="1983621"/>
    <lineage>
        <taxon>Viruses</taxon>
        <taxon>Duplodnaviria</taxon>
        <taxon>Heunggongvirae</taxon>
        <taxon>Uroviricota</taxon>
        <taxon>Caudoviricetes</taxon>
        <taxon>Pahexavirus</taxon>
        <taxon>Pahexavirus pacnes201215</taxon>
    </lineage>
</organism>
<sequence>MQESDSITRQATLGSHLALHTLKNKPVDPVFEFLILATKLINSRSRIITRCTKLLQLGKITFSTRLPFTGLRLPISPRRPIFAVTLRLTVNLFAIILHCDVNNIISLSGNLFTAVNILFFNVLIGHSLTLHSLRKTTQHC</sequence>
<name>A0A220NT32_9CAUD</name>
<proteinExistence type="predicted"/>
<keyword evidence="1" id="KW-0812">Transmembrane</keyword>
<reference evidence="2 3" key="1">
    <citation type="submission" date="2017-04" db="EMBL/GenBank/DDBJ databases">
        <title>Propionibacterium acnes-specific bacteriophage PacnesP2 genome sequence.</title>
        <authorList>
            <person name="Song H."/>
            <person name="Lee W.-J."/>
            <person name="Kim S."/>
            <person name="Kim J."/>
        </authorList>
    </citation>
    <scope>NUCLEOTIDE SEQUENCE [LARGE SCALE GENOMIC DNA]</scope>
</reference>
<keyword evidence="1" id="KW-1133">Transmembrane helix</keyword>
<evidence type="ECO:0000313" key="3">
    <source>
        <dbReference type="Proteomes" id="UP000223222"/>
    </source>
</evidence>
<dbReference type="Proteomes" id="UP000223222">
    <property type="component" value="Segment"/>
</dbReference>
<evidence type="ECO:0000313" key="2">
    <source>
        <dbReference type="EMBL" id="ASJ79980.1"/>
    </source>
</evidence>
<accession>A0A220NT32</accession>
<keyword evidence="1" id="KW-0472">Membrane</keyword>
<evidence type="ECO:0000256" key="1">
    <source>
        <dbReference type="SAM" id="Phobius"/>
    </source>
</evidence>